<proteinExistence type="predicted"/>
<dbReference type="Proteomes" id="UP000318815">
    <property type="component" value="Unassembled WGS sequence"/>
</dbReference>
<dbReference type="Pfam" id="PF14322">
    <property type="entry name" value="SusD-like_3"/>
    <property type="match status" value="1"/>
</dbReference>
<name>A0A5C6LKS6_9BACT</name>
<dbReference type="EMBL" id="VOHS01000048">
    <property type="protein sequence ID" value="TWV94299.1"/>
    <property type="molecule type" value="Genomic_DNA"/>
</dbReference>
<sequence>MTNNSAFNSDVTAAALMTGLYYDMSSGGAFMGAKESLISVDYPLMNSGCNRKKNWLHRFIKTRSGQQTFLLARSVPVYLPCKCHNRRLTYSHTTDTVIRQQLMGEAKFTRAFCYFYLVNLFGDVPLAISTDYKVNATLYRSSVSKVYDLIIADLQDAGELLRIDYLQADMVSVTPDRVRPNKWTAVALMARVQLYRENWQEAINAATRVIDNHDLYDTSSVTQVFQQASREAIWQLQTVDKTFTDDAALFMQQRPVHISNDLLLSFEKGDLRRQHWLSAPTATNIPLSIKIVVKQMYPGKISSC</sequence>
<gene>
    <name evidence="2" type="ORF">FEF09_25840</name>
</gene>
<dbReference type="OrthoDB" id="625727at2"/>
<evidence type="ECO:0000313" key="2">
    <source>
        <dbReference type="EMBL" id="TWV94299.1"/>
    </source>
</evidence>
<dbReference type="RefSeq" id="WP_146307784.1">
    <property type="nucleotide sequence ID" value="NZ_VOHS01000048.1"/>
</dbReference>
<evidence type="ECO:0000313" key="3">
    <source>
        <dbReference type="Proteomes" id="UP000318815"/>
    </source>
</evidence>
<keyword evidence="3" id="KW-1185">Reference proteome</keyword>
<dbReference type="InterPro" id="IPR033985">
    <property type="entry name" value="SusD-like_N"/>
</dbReference>
<dbReference type="SUPFAM" id="SSF48452">
    <property type="entry name" value="TPR-like"/>
    <property type="match status" value="1"/>
</dbReference>
<reference evidence="2 3" key="1">
    <citation type="submission" date="2019-08" db="EMBL/GenBank/DDBJ databases">
        <title>Whole genome sequencing of chitin degrading bacteria Chitinophaga pinensis YS16.</title>
        <authorList>
            <person name="Singh R.P."/>
            <person name="Manchanda G."/>
            <person name="Maurya I.K."/>
            <person name="Joshi N.K."/>
            <person name="Srivastava A.K."/>
        </authorList>
    </citation>
    <scope>NUCLEOTIDE SEQUENCE [LARGE SCALE GENOMIC DNA]</scope>
    <source>
        <strain evidence="2 3">YS-16</strain>
    </source>
</reference>
<dbReference type="InterPro" id="IPR011990">
    <property type="entry name" value="TPR-like_helical_dom_sf"/>
</dbReference>
<protein>
    <recommendedName>
        <fullName evidence="1">SusD-like N-terminal domain-containing protein</fullName>
    </recommendedName>
</protein>
<comment type="caution">
    <text evidence="2">The sequence shown here is derived from an EMBL/GenBank/DDBJ whole genome shotgun (WGS) entry which is preliminary data.</text>
</comment>
<evidence type="ECO:0000259" key="1">
    <source>
        <dbReference type="Pfam" id="PF14322"/>
    </source>
</evidence>
<accession>A0A5C6LKS6</accession>
<dbReference type="AlphaFoldDB" id="A0A5C6LKS6"/>
<dbReference type="Gene3D" id="1.25.40.390">
    <property type="match status" value="1"/>
</dbReference>
<feature type="domain" description="SusD-like N-terminal" evidence="1">
    <location>
        <begin position="96"/>
        <end position="194"/>
    </location>
</feature>
<organism evidence="2 3">
    <name type="scientific">Chitinophaga pinensis</name>
    <dbReference type="NCBI Taxonomy" id="79329"/>
    <lineage>
        <taxon>Bacteria</taxon>
        <taxon>Pseudomonadati</taxon>
        <taxon>Bacteroidota</taxon>
        <taxon>Chitinophagia</taxon>
        <taxon>Chitinophagales</taxon>
        <taxon>Chitinophagaceae</taxon>
        <taxon>Chitinophaga</taxon>
    </lineage>
</organism>